<dbReference type="AlphaFoldDB" id="A0A6M2DDG7"/>
<organism evidence="7">
    <name type="scientific">Xenopsylla cheopis</name>
    <name type="common">Oriental rat flea</name>
    <name type="synonym">Pulex cheopis</name>
    <dbReference type="NCBI Taxonomy" id="163159"/>
    <lineage>
        <taxon>Eukaryota</taxon>
        <taxon>Metazoa</taxon>
        <taxon>Ecdysozoa</taxon>
        <taxon>Arthropoda</taxon>
        <taxon>Hexapoda</taxon>
        <taxon>Insecta</taxon>
        <taxon>Pterygota</taxon>
        <taxon>Neoptera</taxon>
        <taxon>Endopterygota</taxon>
        <taxon>Siphonaptera</taxon>
        <taxon>Pulicidae</taxon>
        <taxon>Xenopsyllinae</taxon>
        <taxon>Xenopsylla</taxon>
    </lineage>
</organism>
<dbReference type="Pfam" id="PF06388">
    <property type="entry name" value="DUF1075"/>
    <property type="match status" value="1"/>
</dbReference>
<dbReference type="PANTHER" id="PTHR13674">
    <property type="entry name" value="GROWTH AND TRANSFORMATION-DEPENDENT PROTEIN"/>
    <property type="match status" value="1"/>
</dbReference>
<evidence type="ECO:0000256" key="4">
    <source>
        <dbReference type="ARBA" id="ARBA00022989"/>
    </source>
</evidence>
<dbReference type="EMBL" id="GIIL01000476">
    <property type="protein sequence ID" value="NOV44202.1"/>
    <property type="molecule type" value="Transcribed_RNA"/>
</dbReference>
<comment type="subcellular location">
    <subcellularLocation>
        <location evidence="1">Membrane</location>
        <topology evidence="1">Single-pass membrane protein</topology>
    </subcellularLocation>
</comment>
<keyword evidence="3 6" id="KW-0812">Transmembrane</keyword>
<evidence type="ECO:0000256" key="1">
    <source>
        <dbReference type="ARBA" id="ARBA00004167"/>
    </source>
</evidence>
<accession>A0A6M2DDG7</accession>
<evidence type="ECO:0000256" key="3">
    <source>
        <dbReference type="ARBA" id="ARBA00022692"/>
    </source>
</evidence>
<keyword evidence="4 6" id="KW-1133">Transmembrane helix</keyword>
<evidence type="ECO:0000256" key="5">
    <source>
        <dbReference type="ARBA" id="ARBA00023136"/>
    </source>
</evidence>
<comment type="similarity">
    <text evidence="2">Belongs to the UPF0389 family.</text>
</comment>
<sequence>MIYNILINAAQVAKVNLNENFIRSYSSSSMHTPNSFDKRLLVYFKKYKSADEIPSQVSYDTLQKIRGKARMYIATGLMIVTLIGCYVMVKSGKQAAVRGEYVTRQNMEWHRQINENSDSKKMK</sequence>
<evidence type="ECO:0000313" key="7">
    <source>
        <dbReference type="EMBL" id="NOV44202.1"/>
    </source>
</evidence>
<proteinExistence type="inferred from homology"/>
<dbReference type="PANTHER" id="PTHR13674:SF5">
    <property type="entry name" value="UPF0389 PROTEIN CG9231"/>
    <property type="match status" value="1"/>
</dbReference>
<reference evidence="7" key="1">
    <citation type="submission" date="2020-03" db="EMBL/GenBank/DDBJ databases">
        <title>Transcriptomic Profiling of the Digestive Tract of the Rat Flea, Xenopsylla cheopis, Following Blood Feeding and Infection with Yersinia pestis.</title>
        <authorList>
            <person name="Bland D.M."/>
            <person name="Martens C.A."/>
            <person name="Virtaneva K."/>
            <person name="Kanakabandi K."/>
            <person name="Long D."/>
            <person name="Rosenke R."/>
            <person name="Saturday G.A."/>
            <person name="Hoyt F.H."/>
            <person name="Bruno D.P."/>
            <person name="Ribeiro J.M.C."/>
            <person name="Hinnebusch J."/>
        </authorList>
    </citation>
    <scope>NUCLEOTIDE SEQUENCE</scope>
</reference>
<evidence type="ECO:0000256" key="6">
    <source>
        <dbReference type="SAM" id="Phobius"/>
    </source>
</evidence>
<name>A0A6M2DDG7_XENCH</name>
<protein>
    <submittedName>
        <fullName evidence="7">Protein with signal anchor</fullName>
    </submittedName>
</protein>
<keyword evidence="5 6" id="KW-0472">Membrane</keyword>
<dbReference type="GO" id="GO:0016020">
    <property type="term" value="C:membrane"/>
    <property type="evidence" value="ECO:0007669"/>
    <property type="project" value="UniProtKB-SubCell"/>
</dbReference>
<feature type="transmembrane region" description="Helical" evidence="6">
    <location>
        <begin position="71"/>
        <end position="89"/>
    </location>
</feature>
<dbReference type="InterPro" id="IPR009432">
    <property type="entry name" value="DUF1075"/>
</dbReference>
<evidence type="ECO:0000256" key="2">
    <source>
        <dbReference type="ARBA" id="ARBA00007363"/>
    </source>
</evidence>